<evidence type="ECO:0000256" key="1">
    <source>
        <dbReference type="SAM" id="MobiDB-lite"/>
    </source>
</evidence>
<sequence>MLPPSSSTRALAPLAAAPRLQHQVDLTYDQARNAFVLQSSPDERFEVIPVLCRIRGTQSESAGPSAHPRAPPRSDVRVTTSSAPPRSLPRQFPATADDKSQRCRQLEKTVRDQEKIISLLENELERKQVRAARRRTPARRQGKPPTSMGSASDASSIRYDSARDRRLSCSPSCSSYSLDTSHSASGGASATPAREPLPVLARRVRSLVRDIREDTEASLRRQMRPPPRDDNNNSRH</sequence>
<feature type="compositionally biased region" description="Basic and acidic residues" evidence="1">
    <location>
        <begin position="226"/>
        <end position="236"/>
    </location>
</feature>
<feature type="region of interest" description="Disordered" evidence="1">
    <location>
        <begin position="130"/>
        <end position="236"/>
    </location>
</feature>
<protein>
    <submittedName>
        <fullName evidence="2">Uncharacterized protein</fullName>
    </submittedName>
</protein>
<feature type="compositionally biased region" description="Basic residues" evidence="1">
    <location>
        <begin position="130"/>
        <end position="142"/>
    </location>
</feature>
<feature type="compositionally biased region" description="Basic and acidic residues" evidence="1">
    <location>
        <begin position="96"/>
        <end position="107"/>
    </location>
</feature>
<evidence type="ECO:0000313" key="2">
    <source>
        <dbReference type="WBParaSite" id="MCU_002649-RA"/>
    </source>
</evidence>
<feature type="region of interest" description="Disordered" evidence="1">
    <location>
        <begin position="58"/>
        <end position="107"/>
    </location>
</feature>
<dbReference type="AlphaFoldDB" id="A0A5K3ES18"/>
<organism evidence="2">
    <name type="scientific">Mesocestoides corti</name>
    <name type="common">Flatworm</name>
    <dbReference type="NCBI Taxonomy" id="53468"/>
    <lineage>
        <taxon>Eukaryota</taxon>
        <taxon>Metazoa</taxon>
        <taxon>Spiralia</taxon>
        <taxon>Lophotrochozoa</taxon>
        <taxon>Platyhelminthes</taxon>
        <taxon>Cestoda</taxon>
        <taxon>Eucestoda</taxon>
        <taxon>Cyclophyllidea</taxon>
        <taxon>Mesocestoididae</taxon>
        <taxon>Mesocestoides</taxon>
    </lineage>
</organism>
<proteinExistence type="predicted"/>
<feature type="compositionally biased region" description="Low complexity" evidence="1">
    <location>
        <begin position="168"/>
        <end position="190"/>
    </location>
</feature>
<dbReference type="WBParaSite" id="MCU_002649-RA">
    <property type="protein sequence ID" value="MCU_002649-RA"/>
    <property type="gene ID" value="MCU_002649"/>
</dbReference>
<feature type="compositionally biased region" description="Basic and acidic residues" evidence="1">
    <location>
        <begin position="207"/>
        <end position="219"/>
    </location>
</feature>
<name>A0A5K3ES18_MESCO</name>
<accession>A0A5K3ES18</accession>
<reference evidence="2" key="1">
    <citation type="submission" date="2019-11" db="UniProtKB">
        <authorList>
            <consortium name="WormBaseParasite"/>
        </authorList>
    </citation>
    <scope>IDENTIFICATION</scope>
</reference>